<dbReference type="AlphaFoldDB" id="A0A1X2I8B6"/>
<dbReference type="EMBL" id="MCGE01000021">
    <property type="protein sequence ID" value="ORZ11516.1"/>
    <property type="molecule type" value="Genomic_DNA"/>
</dbReference>
<name>A0A1X2I8B6_9FUNG</name>
<protein>
    <submittedName>
        <fullName evidence="2">Uncharacterized protein</fullName>
    </submittedName>
</protein>
<evidence type="ECO:0000313" key="3">
    <source>
        <dbReference type="Proteomes" id="UP000193560"/>
    </source>
</evidence>
<evidence type="ECO:0000313" key="2">
    <source>
        <dbReference type="EMBL" id="ORZ11516.1"/>
    </source>
</evidence>
<accession>A0A1X2I8B6</accession>
<gene>
    <name evidence="2" type="ORF">BCR42DRAFT_421261</name>
</gene>
<comment type="caution">
    <text evidence="2">The sequence shown here is derived from an EMBL/GenBank/DDBJ whole genome shotgun (WGS) entry which is preliminary data.</text>
</comment>
<dbReference type="Proteomes" id="UP000193560">
    <property type="component" value="Unassembled WGS sequence"/>
</dbReference>
<feature type="signal peptide" evidence="1">
    <location>
        <begin position="1"/>
        <end position="19"/>
    </location>
</feature>
<keyword evidence="1" id="KW-0732">Signal</keyword>
<evidence type="ECO:0000256" key="1">
    <source>
        <dbReference type="SAM" id="SignalP"/>
    </source>
</evidence>
<reference evidence="2 3" key="1">
    <citation type="submission" date="2016-07" db="EMBL/GenBank/DDBJ databases">
        <title>Pervasive Adenine N6-methylation of Active Genes in Fungi.</title>
        <authorList>
            <consortium name="DOE Joint Genome Institute"/>
            <person name="Mondo S.J."/>
            <person name="Dannebaum R.O."/>
            <person name="Kuo R.C."/>
            <person name="Labutti K."/>
            <person name="Haridas S."/>
            <person name="Kuo A."/>
            <person name="Salamov A."/>
            <person name="Ahrendt S.R."/>
            <person name="Lipzen A."/>
            <person name="Sullivan W."/>
            <person name="Andreopoulos W.B."/>
            <person name="Clum A."/>
            <person name="Lindquist E."/>
            <person name="Daum C."/>
            <person name="Ramamoorthy G.K."/>
            <person name="Gryganskyi A."/>
            <person name="Culley D."/>
            <person name="Magnuson J.K."/>
            <person name="James T.Y."/>
            <person name="O'Malley M.A."/>
            <person name="Stajich J.E."/>
            <person name="Spatafora J.W."/>
            <person name="Visel A."/>
            <person name="Grigoriev I.V."/>
        </authorList>
    </citation>
    <scope>NUCLEOTIDE SEQUENCE [LARGE SCALE GENOMIC DNA]</scope>
    <source>
        <strain evidence="2 3">NRRL 1336</strain>
    </source>
</reference>
<feature type="chain" id="PRO_5013230809" evidence="1">
    <location>
        <begin position="20"/>
        <end position="85"/>
    </location>
</feature>
<proteinExistence type="predicted"/>
<keyword evidence="3" id="KW-1185">Reference proteome</keyword>
<organism evidence="2 3">
    <name type="scientific">Absidia repens</name>
    <dbReference type="NCBI Taxonomy" id="90262"/>
    <lineage>
        <taxon>Eukaryota</taxon>
        <taxon>Fungi</taxon>
        <taxon>Fungi incertae sedis</taxon>
        <taxon>Mucoromycota</taxon>
        <taxon>Mucoromycotina</taxon>
        <taxon>Mucoromycetes</taxon>
        <taxon>Mucorales</taxon>
        <taxon>Cunninghamellaceae</taxon>
        <taxon>Absidia</taxon>
    </lineage>
</organism>
<dbReference type="OrthoDB" id="2218037at2759"/>
<sequence length="85" mass="9113">MKLAFTVLAVFLFINSIFASQYTATFDSFEGAVGCLSKNVKYIKKVSGDVQVHGQELVLLTTGACGNAIQDNLKSVCNSESVVCE</sequence>